<dbReference type="OrthoDB" id="4303187at2"/>
<protein>
    <submittedName>
        <fullName evidence="1">Uncharacterized protein</fullName>
    </submittedName>
</protein>
<dbReference type="EMBL" id="BNEE01000006">
    <property type="protein sequence ID" value="GHI90233.1"/>
    <property type="molecule type" value="Genomic_DNA"/>
</dbReference>
<dbReference type="Proteomes" id="UP000600026">
    <property type="component" value="Unassembled WGS sequence"/>
</dbReference>
<gene>
    <name evidence="1" type="ORF">Sxan_75970</name>
</gene>
<keyword evidence="2" id="KW-1185">Reference proteome</keyword>
<reference evidence="1" key="1">
    <citation type="submission" date="2020-09" db="EMBL/GenBank/DDBJ databases">
        <title>Whole genome shotgun sequence of Streptomyces xanthophaeus NBRC 12829.</title>
        <authorList>
            <person name="Komaki H."/>
            <person name="Tamura T."/>
        </authorList>
    </citation>
    <scope>NUCLEOTIDE SEQUENCE</scope>
    <source>
        <strain evidence="1">NBRC 12829</strain>
    </source>
</reference>
<dbReference type="RefSeq" id="WP_031148286.1">
    <property type="nucleotide sequence ID" value="NZ_KL647132.1"/>
</dbReference>
<organism evidence="1 2">
    <name type="scientific">Streptomyces xanthophaeus</name>
    <dbReference type="NCBI Taxonomy" id="67385"/>
    <lineage>
        <taxon>Bacteria</taxon>
        <taxon>Bacillati</taxon>
        <taxon>Actinomycetota</taxon>
        <taxon>Actinomycetes</taxon>
        <taxon>Kitasatosporales</taxon>
        <taxon>Streptomycetaceae</taxon>
        <taxon>Streptomyces</taxon>
    </lineage>
</organism>
<sequence>MADPRADAWADALDLLDARHACVGVTARSHAAWWLDVAAVMRGESQDPRGWRAVDPYEDEVGLERPEPPYPWIEPPVSAQDVERFRTKVRELPRSSAASLLVVLGVVGMDVAKTWRWEERRPEMERRAEAILSRFPDGTRFYSNVGWTGEHPDFYEQPVTGMHQLSQDLWDAGLIAVGDTEVAVLWTFESL</sequence>
<comment type="caution">
    <text evidence="1">The sequence shown here is derived from an EMBL/GenBank/DDBJ whole genome shotgun (WGS) entry which is preliminary data.</text>
</comment>
<accession>A0A919HBW5</accession>
<proteinExistence type="predicted"/>
<evidence type="ECO:0000313" key="1">
    <source>
        <dbReference type="EMBL" id="GHI90233.1"/>
    </source>
</evidence>
<dbReference type="AlphaFoldDB" id="A0A919HBW5"/>
<name>A0A919HBW5_9ACTN</name>
<evidence type="ECO:0000313" key="2">
    <source>
        <dbReference type="Proteomes" id="UP000600026"/>
    </source>
</evidence>